<sequence length="98" mass="10755">MANIKITILVAFVFLFAIWSSIGEARSLENINPAEAVTPSESPMVAAPAEEPSEAAPAESPTLYNMKPCCRFCEKWAQCDQRCTYHFCWAGAGVRTNP</sequence>
<dbReference type="EMBL" id="BAABME010008397">
    <property type="protein sequence ID" value="GAA0172993.1"/>
    <property type="molecule type" value="Genomic_DNA"/>
</dbReference>
<gene>
    <name evidence="2" type="ORF">LIER_26704</name>
</gene>
<protein>
    <submittedName>
        <fullName evidence="2">Uncharacterized protein</fullName>
    </submittedName>
</protein>
<evidence type="ECO:0000256" key="1">
    <source>
        <dbReference type="SAM" id="SignalP"/>
    </source>
</evidence>
<name>A0AAV3RCJ1_LITER</name>
<accession>A0AAV3RCJ1</accession>
<dbReference type="Proteomes" id="UP001454036">
    <property type="component" value="Unassembled WGS sequence"/>
</dbReference>
<comment type="caution">
    <text evidence="2">The sequence shown here is derived from an EMBL/GenBank/DDBJ whole genome shotgun (WGS) entry which is preliminary data.</text>
</comment>
<proteinExistence type="predicted"/>
<organism evidence="2 3">
    <name type="scientific">Lithospermum erythrorhizon</name>
    <name type="common">Purple gromwell</name>
    <name type="synonym">Lithospermum officinale var. erythrorhizon</name>
    <dbReference type="NCBI Taxonomy" id="34254"/>
    <lineage>
        <taxon>Eukaryota</taxon>
        <taxon>Viridiplantae</taxon>
        <taxon>Streptophyta</taxon>
        <taxon>Embryophyta</taxon>
        <taxon>Tracheophyta</taxon>
        <taxon>Spermatophyta</taxon>
        <taxon>Magnoliopsida</taxon>
        <taxon>eudicotyledons</taxon>
        <taxon>Gunneridae</taxon>
        <taxon>Pentapetalae</taxon>
        <taxon>asterids</taxon>
        <taxon>lamiids</taxon>
        <taxon>Boraginales</taxon>
        <taxon>Boraginaceae</taxon>
        <taxon>Boraginoideae</taxon>
        <taxon>Lithospermeae</taxon>
        <taxon>Lithospermum</taxon>
    </lineage>
</organism>
<dbReference type="AlphaFoldDB" id="A0AAV3RCJ1"/>
<feature type="chain" id="PRO_5043360279" evidence="1">
    <location>
        <begin position="26"/>
        <end position="98"/>
    </location>
</feature>
<evidence type="ECO:0000313" key="2">
    <source>
        <dbReference type="EMBL" id="GAA0172993.1"/>
    </source>
</evidence>
<evidence type="ECO:0000313" key="3">
    <source>
        <dbReference type="Proteomes" id="UP001454036"/>
    </source>
</evidence>
<reference evidence="2 3" key="1">
    <citation type="submission" date="2024-01" db="EMBL/GenBank/DDBJ databases">
        <title>The complete chloroplast genome sequence of Lithospermum erythrorhizon: insights into the phylogenetic relationship among Boraginaceae species and the maternal lineages of purple gromwells.</title>
        <authorList>
            <person name="Okada T."/>
            <person name="Watanabe K."/>
        </authorList>
    </citation>
    <scope>NUCLEOTIDE SEQUENCE [LARGE SCALE GENOMIC DNA]</scope>
</reference>
<keyword evidence="1" id="KW-0732">Signal</keyword>
<keyword evidence="3" id="KW-1185">Reference proteome</keyword>
<feature type="signal peptide" evidence="1">
    <location>
        <begin position="1"/>
        <end position="25"/>
    </location>
</feature>